<accession>A0A3B3HQK3</accession>
<keyword evidence="2" id="KW-1185">Reference proteome</keyword>
<evidence type="ECO:0000313" key="2">
    <source>
        <dbReference type="Proteomes" id="UP000001038"/>
    </source>
</evidence>
<organism evidence="1 2">
    <name type="scientific">Oryzias latipes</name>
    <name type="common">Japanese rice fish</name>
    <name type="synonym">Japanese killifish</name>
    <dbReference type="NCBI Taxonomy" id="8090"/>
    <lineage>
        <taxon>Eukaryota</taxon>
        <taxon>Metazoa</taxon>
        <taxon>Chordata</taxon>
        <taxon>Craniata</taxon>
        <taxon>Vertebrata</taxon>
        <taxon>Euteleostomi</taxon>
        <taxon>Actinopterygii</taxon>
        <taxon>Neopterygii</taxon>
        <taxon>Teleostei</taxon>
        <taxon>Neoteleostei</taxon>
        <taxon>Acanthomorphata</taxon>
        <taxon>Ovalentaria</taxon>
        <taxon>Atherinomorphae</taxon>
        <taxon>Beloniformes</taxon>
        <taxon>Adrianichthyidae</taxon>
        <taxon>Oryziinae</taxon>
        <taxon>Oryzias</taxon>
    </lineage>
</organism>
<dbReference type="Proteomes" id="UP000001038">
    <property type="component" value="Chromosome 13"/>
</dbReference>
<protein>
    <submittedName>
        <fullName evidence="1">Uncharacterized protein</fullName>
    </submittedName>
</protein>
<reference evidence="1" key="2">
    <citation type="submission" date="2025-08" db="UniProtKB">
        <authorList>
            <consortium name="Ensembl"/>
        </authorList>
    </citation>
    <scope>IDENTIFICATION</scope>
    <source>
        <strain evidence="1">Hd-rR</strain>
    </source>
</reference>
<evidence type="ECO:0000313" key="1">
    <source>
        <dbReference type="Ensembl" id="ENSORLP00000034020.1"/>
    </source>
</evidence>
<sequence length="100" mass="11435">ITSFRENSCSFHTRGPNKRLILHLSPGFMAVCLCCQMPLSAVFNLAITNSIFKQPSRYFFGVGERINKSRTLTFSYCHQSLLCVSADIFYVSCCWFFLES</sequence>
<reference evidence="1" key="3">
    <citation type="submission" date="2025-09" db="UniProtKB">
        <authorList>
            <consortium name="Ensembl"/>
        </authorList>
    </citation>
    <scope>IDENTIFICATION</scope>
    <source>
        <strain evidence="1">Hd-rR</strain>
    </source>
</reference>
<dbReference type="InParanoid" id="A0A3B3HQK3"/>
<name>A0A3B3HQK3_ORYLA</name>
<reference evidence="1 2" key="1">
    <citation type="journal article" date="2007" name="Nature">
        <title>The medaka draft genome and insights into vertebrate genome evolution.</title>
        <authorList>
            <person name="Kasahara M."/>
            <person name="Naruse K."/>
            <person name="Sasaki S."/>
            <person name="Nakatani Y."/>
            <person name="Qu W."/>
            <person name="Ahsan B."/>
            <person name="Yamada T."/>
            <person name="Nagayasu Y."/>
            <person name="Doi K."/>
            <person name="Kasai Y."/>
            <person name="Jindo T."/>
            <person name="Kobayashi D."/>
            <person name="Shimada A."/>
            <person name="Toyoda A."/>
            <person name="Kuroki Y."/>
            <person name="Fujiyama A."/>
            <person name="Sasaki T."/>
            <person name="Shimizu A."/>
            <person name="Asakawa S."/>
            <person name="Shimizu N."/>
            <person name="Hashimoto S."/>
            <person name="Yang J."/>
            <person name="Lee Y."/>
            <person name="Matsushima K."/>
            <person name="Sugano S."/>
            <person name="Sakaizumi M."/>
            <person name="Narita T."/>
            <person name="Ohishi K."/>
            <person name="Haga S."/>
            <person name="Ohta F."/>
            <person name="Nomoto H."/>
            <person name="Nogata K."/>
            <person name="Morishita T."/>
            <person name="Endo T."/>
            <person name="Shin-I T."/>
            <person name="Takeda H."/>
            <person name="Morishita S."/>
            <person name="Kohara Y."/>
        </authorList>
    </citation>
    <scope>NUCLEOTIDE SEQUENCE [LARGE SCALE GENOMIC DNA]</scope>
    <source>
        <strain evidence="1 2">Hd-rR</strain>
    </source>
</reference>
<dbReference type="Bgee" id="ENSORLG00000030553">
    <property type="expression patterns" value="Expressed in brain"/>
</dbReference>
<dbReference type="GeneTree" id="ENSGT01000000221902"/>
<dbReference type="AlphaFoldDB" id="A0A3B3HQK3"/>
<dbReference type="Ensembl" id="ENSORLT00000029846.1">
    <property type="protein sequence ID" value="ENSORLP00000034020.1"/>
    <property type="gene ID" value="ENSORLG00000030553.1"/>
</dbReference>
<proteinExistence type="predicted"/>